<reference evidence="3 4" key="1">
    <citation type="submission" date="2019-02" db="EMBL/GenBank/DDBJ databases">
        <title>Genome sequencing of the rare red list fungi Hericium alpestre (H. flagellum).</title>
        <authorList>
            <person name="Buettner E."/>
            <person name="Kellner H."/>
        </authorList>
    </citation>
    <scope>NUCLEOTIDE SEQUENCE [LARGE SCALE GENOMIC DNA]</scope>
    <source>
        <strain evidence="3 4">DSM 108284</strain>
    </source>
</reference>
<dbReference type="SMART" id="SM00333">
    <property type="entry name" value="TUDOR"/>
    <property type="match status" value="1"/>
</dbReference>
<dbReference type="Pfam" id="PF00567">
    <property type="entry name" value="TUDOR"/>
    <property type="match status" value="1"/>
</dbReference>
<feature type="region of interest" description="Disordered" evidence="1">
    <location>
        <begin position="93"/>
        <end position="121"/>
    </location>
</feature>
<accession>A0A4Y9ZI09</accession>
<dbReference type="OrthoDB" id="10023235at2759"/>
<feature type="compositionally biased region" description="Acidic residues" evidence="1">
    <location>
        <begin position="110"/>
        <end position="121"/>
    </location>
</feature>
<evidence type="ECO:0000313" key="3">
    <source>
        <dbReference type="EMBL" id="TFY73463.1"/>
    </source>
</evidence>
<evidence type="ECO:0000256" key="1">
    <source>
        <dbReference type="SAM" id="MobiDB-lite"/>
    </source>
</evidence>
<dbReference type="Proteomes" id="UP000298061">
    <property type="component" value="Unassembled WGS sequence"/>
</dbReference>
<dbReference type="AlphaFoldDB" id="A0A4Y9ZI09"/>
<dbReference type="Gene3D" id="2.30.30.140">
    <property type="match status" value="1"/>
</dbReference>
<dbReference type="PANTHER" id="PTHR12302:SF2">
    <property type="entry name" value="STAPHYLOCOCCAL NUCLEASE DOMAIN-CONTAINING PROTEIN 1"/>
    <property type="match status" value="1"/>
</dbReference>
<dbReference type="SUPFAM" id="SSF50199">
    <property type="entry name" value="Staphylococcal nuclease"/>
    <property type="match status" value="1"/>
</dbReference>
<organism evidence="3 4">
    <name type="scientific">Hericium alpestre</name>
    <dbReference type="NCBI Taxonomy" id="135208"/>
    <lineage>
        <taxon>Eukaryota</taxon>
        <taxon>Fungi</taxon>
        <taxon>Dikarya</taxon>
        <taxon>Basidiomycota</taxon>
        <taxon>Agaricomycotina</taxon>
        <taxon>Agaricomycetes</taxon>
        <taxon>Russulales</taxon>
        <taxon>Hericiaceae</taxon>
        <taxon>Hericium</taxon>
    </lineage>
</organism>
<dbReference type="GO" id="GO:0003723">
    <property type="term" value="F:RNA binding"/>
    <property type="evidence" value="ECO:0007669"/>
    <property type="project" value="TreeGrafter"/>
</dbReference>
<dbReference type="PANTHER" id="PTHR12302">
    <property type="entry name" value="EBNA2 BINDING PROTEIN P100"/>
    <property type="match status" value="1"/>
</dbReference>
<dbReference type="SUPFAM" id="SSF63748">
    <property type="entry name" value="Tudor/PWWP/MBT"/>
    <property type="match status" value="1"/>
</dbReference>
<dbReference type="GO" id="GO:0004518">
    <property type="term" value="F:nuclease activity"/>
    <property type="evidence" value="ECO:0007669"/>
    <property type="project" value="TreeGrafter"/>
</dbReference>
<feature type="non-terminal residue" evidence="3">
    <location>
        <position position="1"/>
    </location>
</feature>
<dbReference type="InterPro" id="IPR035437">
    <property type="entry name" value="SNase_OB-fold_sf"/>
</dbReference>
<dbReference type="GO" id="GO:0005829">
    <property type="term" value="C:cytosol"/>
    <property type="evidence" value="ECO:0007669"/>
    <property type="project" value="TreeGrafter"/>
</dbReference>
<gene>
    <name evidence="3" type="ORF">EWM64_g10549</name>
</gene>
<name>A0A4Y9ZI09_9AGAM</name>
<evidence type="ECO:0000259" key="2">
    <source>
        <dbReference type="SMART" id="SM00333"/>
    </source>
</evidence>
<dbReference type="GO" id="GO:0005634">
    <property type="term" value="C:nucleus"/>
    <property type="evidence" value="ECO:0007669"/>
    <property type="project" value="TreeGrafter"/>
</dbReference>
<dbReference type="InterPro" id="IPR002999">
    <property type="entry name" value="Tudor"/>
</dbReference>
<dbReference type="GO" id="GO:0006402">
    <property type="term" value="P:mRNA catabolic process"/>
    <property type="evidence" value="ECO:0007669"/>
    <property type="project" value="TreeGrafter"/>
</dbReference>
<comment type="caution">
    <text evidence="3">The sequence shown here is derived from an EMBL/GenBank/DDBJ whole genome shotgun (WGS) entry which is preliminary data.</text>
</comment>
<dbReference type="Gene3D" id="2.40.50.90">
    <property type="match status" value="1"/>
</dbReference>
<dbReference type="CDD" id="cd20379">
    <property type="entry name" value="Tudor_dTUD-like"/>
    <property type="match status" value="1"/>
</dbReference>
<sequence>VEDDVRALLERQDESDKMLEESMILMLRQKRDKDQGTRREIEELFGASVQGAQEILRRFDIAAPLAQADKPVDLEQNSESVDKESVSLTSLHIPKQASSSLPPSPLPEVPEAETEPQEWDFVDYEDGVVLGSGMPKRKPPALFTESYEPEVSTPANSMPREPVDNKVVIPIAEWTVGAGSNAQEIKVNGARFLKDGVLELSVKFLDGQMEPGALQELTHGLTKYHHGTMHKLASNPCQWDFVSVKSSHGTAWHRGRILRVFGRDAEVLFIDSGFQEIVSVQNIRPLPTLFRFLPQQARMARLSFVEFPDAQSQHRAAALEALQKACVGRTLAAKLDYERQRCKAYMNGTTIVTELPPLHLRLMDRAVDSDDILMSINGQLLRKGLVTVDSELCRSIETYQSIPCLLAKAIVTARKEGSGMYRR</sequence>
<keyword evidence="4" id="KW-1185">Reference proteome</keyword>
<evidence type="ECO:0000313" key="4">
    <source>
        <dbReference type="Proteomes" id="UP000298061"/>
    </source>
</evidence>
<feature type="domain" description="Tudor" evidence="2">
    <location>
        <begin position="234"/>
        <end position="291"/>
    </location>
</feature>
<dbReference type="EMBL" id="SFCI01002833">
    <property type="protein sequence ID" value="TFY73463.1"/>
    <property type="molecule type" value="Genomic_DNA"/>
</dbReference>
<protein>
    <recommendedName>
        <fullName evidence="2">Tudor domain-containing protein</fullName>
    </recommendedName>
</protein>
<proteinExistence type="predicted"/>
<dbReference type="STRING" id="135208.A0A4Y9ZI09"/>